<evidence type="ECO:0000313" key="10">
    <source>
        <dbReference type="Proteomes" id="UP000515180"/>
    </source>
</evidence>
<dbReference type="Pfam" id="PF26200">
    <property type="entry name" value="Rcat_RNF216"/>
    <property type="match status" value="1"/>
</dbReference>
<evidence type="ECO:0000313" key="11">
    <source>
        <dbReference type="RefSeq" id="XP_003484701.2"/>
    </source>
</evidence>
<dbReference type="CDD" id="cd20339">
    <property type="entry name" value="BRcat_RBR_RNF216"/>
    <property type="match status" value="1"/>
</dbReference>
<proteinExistence type="predicted"/>
<evidence type="ECO:0000256" key="6">
    <source>
        <dbReference type="ARBA" id="ARBA00022786"/>
    </source>
</evidence>
<keyword evidence="6" id="KW-0833">Ubl conjugation pathway</keyword>
<gene>
    <name evidence="11" type="primary">LOC100747951</name>
</gene>
<comment type="pathway">
    <text evidence="1">Protein modification; protein ubiquitination.</text>
</comment>
<dbReference type="Proteomes" id="UP000515180">
    <property type="component" value="Unplaced"/>
</dbReference>
<dbReference type="OMA" id="CDDGHIF"/>
<dbReference type="RefSeq" id="XP_003484701.2">
    <property type="nucleotide sequence ID" value="XM_003484653.4"/>
</dbReference>
<sequence>MDVDEWIMFNSNIFSNQFDLDYNHMNSSSEETSPESYMYPLFSILTNVELHMDTCKTDNNHNTCAMSSRESLESNNNDSNNNLDFIHKSQKQTDIISLSQSDIYKTKSIESLSNTSLSDSNDYQITKIKEKAHQICTLLPIYEYDRVFGILYKNRYAENYIELSLWDLLPTERPAIKISCNMEFVDDNSVKCKQIFCHNGLSTQQKHVHGRKRTSSMKQTSDLLSMQYSSNNSNTKSKETVLQTRYKGNNSKNYGQILHNYMQYLSNKENIKKQKLSAIYKQKQLKNPTKMLEISNVDLGNIRPYRINSGDSSFNNKRNVIRTIISPKNTSPNISPCSKSTLYDTATSDVSVVVTKSQDSLKNIEVKPSTSTGIYSIQNTKHVFGGTRKKDIKFLKKTSESKKDIDIENTRIPLRMQLDKRLEFIFPDLDKNYIKKLCGRYSNTDLSLDKQFEELINIIVEDRQVCPVEINSKINQEKDYDIDEKHNYLKGVFPNADPAYLKKVIVQTANDPAKLDQFIEDQCKCPTYLTVDEKIRRMRITEQQMLYIHEFDVKQFLEMYPSPHTYFENSKRKHGYNPDALEFLKYHFNKFEVETLMNVYQQHNYHLTITANALENMKPDKKTNYTTMWEKTLSDDILLLHECAFIKHKNRITEYQKELKKREDEEFEELQKRNELLTCQCCFVECIPSKCSTCDDGHIFCNLCIVRGTQTQIAQGNGHVPCFVDCDGEFRLSTLQKVLTPMEFSTFVRKKQEREVMSAGILGLVSCPFCQFASIPPLKDNVFKCLNPECMKESCRLCKEVNHIPLKCYEEKTEKARLFLEEKMTEALVHRCHRCSRPYFKEDGCNKITCVCGCMMCYLCDEEITGYEHFHKGICPLTSDDYSLNAAAVQAVAKKTMKYIEEKDPNIKINADIVFLNTQYNYSDDNNQLIQKRVNNITRFD</sequence>
<feature type="coiled-coil region" evidence="8">
    <location>
        <begin position="645"/>
        <end position="680"/>
    </location>
</feature>
<evidence type="ECO:0000256" key="3">
    <source>
        <dbReference type="ARBA" id="ARBA00022723"/>
    </source>
</evidence>
<dbReference type="SUPFAM" id="SSF57850">
    <property type="entry name" value="RING/U-box"/>
    <property type="match status" value="1"/>
</dbReference>
<dbReference type="OrthoDB" id="10009520at2759"/>
<dbReference type="GO" id="GO:0008270">
    <property type="term" value="F:zinc ion binding"/>
    <property type="evidence" value="ECO:0007669"/>
    <property type="project" value="UniProtKB-KW"/>
</dbReference>
<dbReference type="InterPro" id="IPR044066">
    <property type="entry name" value="TRIAD_supradom"/>
</dbReference>
<dbReference type="InterPro" id="IPR047546">
    <property type="entry name" value="Rcat_RBR_RNF216"/>
</dbReference>
<dbReference type="GO" id="GO:0016740">
    <property type="term" value="F:transferase activity"/>
    <property type="evidence" value="ECO:0007669"/>
    <property type="project" value="UniProtKB-KW"/>
</dbReference>
<dbReference type="Gene3D" id="1.20.120.1750">
    <property type="match status" value="1"/>
</dbReference>
<keyword evidence="2" id="KW-0808">Transferase</keyword>
<reference evidence="11" key="1">
    <citation type="submission" date="2025-08" db="UniProtKB">
        <authorList>
            <consortium name="RefSeq"/>
        </authorList>
    </citation>
    <scope>IDENTIFICATION</scope>
</reference>
<dbReference type="InterPro" id="IPR047545">
    <property type="entry name" value="BRcat_RBR_RNF216"/>
</dbReference>
<dbReference type="KEGG" id="bim:100747951"/>
<dbReference type="GeneID" id="100747951"/>
<evidence type="ECO:0000256" key="8">
    <source>
        <dbReference type="SAM" id="Coils"/>
    </source>
</evidence>
<feature type="domain" description="RING-type" evidence="9">
    <location>
        <begin position="675"/>
        <end position="881"/>
    </location>
</feature>
<evidence type="ECO:0000259" key="9">
    <source>
        <dbReference type="PROSITE" id="PS51873"/>
    </source>
</evidence>
<dbReference type="AlphaFoldDB" id="A0A6P3DNW0"/>
<evidence type="ECO:0000256" key="4">
    <source>
        <dbReference type="ARBA" id="ARBA00022737"/>
    </source>
</evidence>
<keyword evidence="3" id="KW-0479">Metal-binding</keyword>
<dbReference type="CDD" id="cd20353">
    <property type="entry name" value="Rcat_RBR_RNF216"/>
    <property type="match status" value="1"/>
</dbReference>
<evidence type="ECO:0000256" key="7">
    <source>
        <dbReference type="ARBA" id="ARBA00022833"/>
    </source>
</evidence>
<evidence type="ECO:0000256" key="1">
    <source>
        <dbReference type="ARBA" id="ARBA00004906"/>
    </source>
</evidence>
<organism evidence="10 11">
    <name type="scientific">Bombus impatiens</name>
    <name type="common">Bumblebee</name>
    <dbReference type="NCBI Taxonomy" id="132113"/>
    <lineage>
        <taxon>Eukaryota</taxon>
        <taxon>Metazoa</taxon>
        <taxon>Ecdysozoa</taxon>
        <taxon>Arthropoda</taxon>
        <taxon>Hexapoda</taxon>
        <taxon>Insecta</taxon>
        <taxon>Pterygota</taxon>
        <taxon>Neoptera</taxon>
        <taxon>Endopterygota</taxon>
        <taxon>Hymenoptera</taxon>
        <taxon>Apocrita</taxon>
        <taxon>Aculeata</taxon>
        <taxon>Apoidea</taxon>
        <taxon>Anthophila</taxon>
        <taxon>Apidae</taxon>
        <taxon>Bombus</taxon>
        <taxon>Pyrobombus</taxon>
    </lineage>
</organism>
<name>A0A6P3DNW0_BOMIM</name>
<evidence type="ECO:0000256" key="2">
    <source>
        <dbReference type="ARBA" id="ARBA00022679"/>
    </source>
</evidence>
<keyword evidence="7" id="KW-0862">Zinc</keyword>
<keyword evidence="5" id="KW-0863">Zinc-finger</keyword>
<dbReference type="InterPro" id="IPR051628">
    <property type="entry name" value="LUBAC_E3_Ligases"/>
</dbReference>
<dbReference type="PROSITE" id="PS51873">
    <property type="entry name" value="TRIAD"/>
    <property type="match status" value="1"/>
</dbReference>
<evidence type="ECO:0000256" key="5">
    <source>
        <dbReference type="ARBA" id="ARBA00022771"/>
    </source>
</evidence>
<keyword evidence="4" id="KW-0677">Repeat</keyword>
<keyword evidence="8" id="KW-0175">Coiled coil</keyword>
<keyword evidence="10" id="KW-1185">Reference proteome</keyword>
<accession>A0A6P3DNW0</accession>
<dbReference type="PANTHER" id="PTHR22770:SF47">
    <property type="entry name" value="E3 UBIQUITIN-PROTEIN LIGASE RNF216"/>
    <property type="match status" value="1"/>
</dbReference>
<protein>
    <submittedName>
        <fullName evidence="11">Uncharacterized protein LOC100747951</fullName>
    </submittedName>
</protein>
<dbReference type="PANTHER" id="PTHR22770">
    <property type="entry name" value="UBIQUITIN CONJUGATING ENZYME 7 INTERACTING PROTEIN-RELATED"/>
    <property type="match status" value="1"/>
</dbReference>